<protein>
    <recommendedName>
        <fullName evidence="21">Extracellular membrane protein CFEM domain-containing protein</fullName>
    </recommendedName>
</protein>
<dbReference type="PANTHER" id="PTHR33048">
    <property type="entry name" value="PTH11-LIKE INTEGRAL MEMBRANE PROTEIN (AFU_ORTHOLOGUE AFUA_5G11245)"/>
    <property type="match status" value="1"/>
</dbReference>
<feature type="transmembrane region" description="Helical" evidence="15">
    <location>
        <begin position="258"/>
        <end position="283"/>
    </location>
</feature>
<evidence type="ECO:0000313" key="20">
    <source>
        <dbReference type="Proteomes" id="UP000624244"/>
    </source>
</evidence>
<evidence type="ECO:0000256" key="5">
    <source>
        <dbReference type="ARBA" id="ARBA00022525"/>
    </source>
</evidence>
<dbReference type="Proteomes" id="UP000624244">
    <property type="component" value="Unassembled WGS sequence"/>
</dbReference>
<dbReference type="GO" id="GO:0098552">
    <property type="term" value="C:side of membrane"/>
    <property type="evidence" value="ECO:0007669"/>
    <property type="project" value="UniProtKB-KW"/>
</dbReference>
<evidence type="ECO:0008006" key="21">
    <source>
        <dbReference type="Google" id="ProtNLM"/>
    </source>
</evidence>
<feature type="transmembrane region" description="Helical" evidence="15">
    <location>
        <begin position="295"/>
        <end position="317"/>
    </location>
</feature>
<feature type="transmembrane region" description="Helical" evidence="15">
    <location>
        <begin position="106"/>
        <end position="127"/>
    </location>
</feature>
<sequence length="456" mass="50456">MKPHRILKYVCVVFALFVWTVSCQQQMSECAWLPSTKSVTKTECYESSIATQTTCTPADVTCICANQKYLDTTNKCIRSSCTIREALVAQNTTATLCGRPIRDRTGISPIITGVTGGAALFSVAARCYIVGKGFALDDFFAVLAFISAIPLGIMQFLKSAAGNGKDIWTVTPENITLIMKYTWVAEISYSVVLPLTKMSFVACCLRIFPSTKFRWRANVVMALCVAYGITFATVTFFNCTPIDYIWTSWDGQHKGTCINFHIFAAAAAALNITIEILVLALPIPELLKLAISLRSKLYIIAMFSVGIFTLIVATLRLQSLVIFKKSSNPTWDYVPTAYWSTLEAYVGIFCICMPALRRFLTLTFPRCFASTPQNSRYNLYEDGPALPNRVSQGPPRDSKPISLASGGRFGLETEVHTKVVETPGESRENLKEEEEEEGERVMLADMGSARTEGRMV</sequence>
<keyword evidence="7 15" id="KW-0812">Transmembrane</keyword>
<dbReference type="AlphaFoldDB" id="A0A8H5ZLX2"/>
<evidence type="ECO:0000259" key="17">
    <source>
        <dbReference type="Pfam" id="PF05730"/>
    </source>
</evidence>
<evidence type="ECO:0000256" key="10">
    <source>
        <dbReference type="ARBA" id="ARBA00023136"/>
    </source>
</evidence>
<feature type="transmembrane region" description="Helical" evidence="15">
    <location>
        <begin position="337"/>
        <end position="356"/>
    </location>
</feature>
<evidence type="ECO:0000256" key="8">
    <source>
        <dbReference type="ARBA" id="ARBA00022729"/>
    </source>
</evidence>
<feature type="compositionally biased region" description="Basic and acidic residues" evidence="14">
    <location>
        <begin position="419"/>
        <end position="430"/>
    </location>
</feature>
<feature type="region of interest" description="Disordered" evidence="14">
    <location>
        <begin position="419"/>
        <end position="456"/>
    </location>
</feature>
<evidence type="ECO:0000259" key="18">
    <source>
        <dbReference type="Pfam" id="PF20684"/>
    </source>
</evidence>
<keyword evidence="8 16" id="KW-0732">Signal</keyword>
<feature type="chain" id="PRO_5034576071" description="Extracellular membrane protein CFEM domain-containing protein" evidence="16">
    <location>
        <begin position="24"/>
        <end position="456"/>
    </location>
</feature>
<dbReference type="Pfam" id="PF05730">
    <property type="entry name" value="CFEM"/>
    <property type="match status" value="1"/>
</dbReference>
<organism evidence="19 20">
    <name type="scientific">Cochliobolus sativus</name>
    <name type="common">Common root rot and spot blotch fungus</name>
    <name type="synonym">Bipolaris sorokiniana</name>
    <dbReference type="NCBI Taxonomy" id="45130"/>
    <lineage>
        <taxon>Eukaryota</taxon>
        <taxon>Fungi</taxon>
        <taxon>Dikarya</taxon>
        <taxon>Ascomycota</taxon>
        <taxon>Pezizomycotina</taxon>
        <taxon>Dothideomycetes</taxon>
        <taxon>Pleosporomycetidae</taxon>
        <taxon>Pleosporales</taxon>
        <taxon>Pleosporineae</taxon>
        <taxon>Pleosporaceae</taxon>
        <taxon>Bipolaris</taxon>
    </lineage>
</organism>
<dbReference type="InterPro" id="IPR049326">
    <property type="entry name" value="Rhodopsin_dom_fungi"/>
</dbReference>
<gene>
    <name evidence="19" type="ORF">GGP41_001643</name>
</gene>
<keyword evidence="6" id="KW-0336">GPI-anchor</keyword>
<evidence type="ECO:0000256" key="13">
    <source>
        <dbReference type="ARBA" id="ARBA00038359"/>
    </source>
</evidence>
<comment type="similarity">
    <text evidence="13">Belongs to the SAT4 family.</text>
</comment>
<dbReference type="PANTHER" id="PTHR33048:SF160">
    <property type="entry name" value="SAT4 FAMILY MEMBRANE PROTEIN"/>
    <property type="match status" value="1"/>
</dbReference>
<comment type="caution">
    <text evidence="19">The sequence shown here is derived from an EMBL/GenBank/DDBJ whole genome shotgun (WGS) entry which is preliminary data.</text>
</comment>
<dbReference type="GO" id="GO:0005576">
    <property type="term" value="C:extracellular region"/>
    <property type="evidence" value="ECO:0007669"/>
    <property type="project" value="UniProtKB-SubCell"/>
</dbReference>
<evidence type="ECO:0000256" key="12">
    <source>
        <dbReference type="ARBA" id="ARBA00023288"/>
    </source>
</evidence>
<evidence type="ECO:0000256" key="2">
    <source>
        <dbReference type="ARBA" id="ARBA00004589"/>
    </source>
</evidence>
<evidence type="ECO:0000313" key="19">
    <source>
        <dbReference type="EMBL" id="KAF5853073.1"/>
    </source>
</evidence>
<keyword evidence="12" id="KW-0449">Lipoprotein</keyword>
<evidence type="ECO:0000256" key="16">
    <source>
        <dbReference type="SAM" id="SignalP"/>
    </source>
</evidence>
<evidence type="ECO:0000256" key="11">
    <source>
        <dbReference type="ARBA" id="ARBA00023157"/>
    </source>
</evidence>
<dbReference type="PROSITE" id="PS51257">
    <property type="entry name" value="PROKAR_LIPOPROTEIN"/>
    <property type="match status" value="1"/>
</dbReference>
<feature type="domain" description="CFEM" evidence="17">
    <location>
        <begin position="42"/>
        <end position="97"/>
    </location>
</feature>
<evidence type="ECO:0000256" key="4">
    <source>
        <dbReference type="ARBA" id="ARBA00010031"/>
    </source>
</evidence>
<dbReference type="EMBL" id="WNKQ01000002">
    <property type="protein sequence ID" value="KAF5853073.1"/>
    <property type="molecule type" value="Genomic_DNA"/>
</dbReference>
<name>A0A8H5ZLX2_COCSA</name>
<keyword evidence="9 15" id="KW-1133">Transmembrane helix</keyword>
<feature type="domain" description="Rhodopsin" evidence="18">
    <location>
        <begin position="128"/>
        <end position="360"/>
    </location>
</feature>
<keyword evidence="6" id="KW-0325">Glycoprotein</keyword>
<evidence type="ECO:0000256" key="15">
    <source>
        <dbReference type="SAM" id="Phobius"/>
    </source>
</evidence>
<evidence type="ECO:0000256" key="3">
    <source>
        <dbReference type="ARBA" id="ARBA00004613"/>
    </source>
</evidence>
<keyword evidence="11" id="KW-1015">Disulfide bond</keyword>
<comment type="similarity">
    <text evidence="4">Belongs to the RBT5 family.</text>
</comment>
<evidence type="ECO:0000256" key="6">
    <source>
        <dbReference type="ARBA" id="ARBA00022622"/>
    </source>
</evidence>
<dbReference type="InterPro" id="IPR008427">
    <property type="entry name" value="Extracellular_membr_CFEM_dom"/>
</dbReference>
<evidence type="ECO:0000256" key="14">
    <source>
        <dbReference type="SAM" id="MobiDB-lite"/>
    </source>
</evidence>
<feature type="transmembrane region" description="Helical" evidence="15">
    <location>
        <begin position="220"/>
        <end position="238"/>
    </location>
</feature>
<reference evidence="19" key="1">
    <citation type="submission" date="2019-11" db="EMBL/GenBank/DDBJ databases">
        <title>Bipolaris sorokiniana Genome sequencing.</title>
        <authorList>
            <person name="Wang H."/>
        </authorList>
    </citation>
    <scope>NUCLEOTIDE SEQUENCE</scope>
</reference>
<evidence type="ECO:0000256" key="7">
    <source>
        <dbReference type="ARBA" id="ARBA00022692"/>
    </source>
</evidence>
<accession>A0A8H5ZLX2</accession>
<dbReference type="Pfam" id="PF20684">
    <property type="entry name" value="Fung_rhodopsin"/>
    <property type="match status" value="1"/>
</dbReference>
<feature type="transmembrane region" description="Helical" evidence="15">
    <location>
        <begin position="139"/>
        <end position="157"/>
    </location>
</feature>
<feature type="signal peptide" evidence="16">
    <location>
        <begin position="1"/>
        <end position="23"/>
    </location>
</feature>
<keyword evidence="5" id="KW-0964">Secreted</keyword>
<dbReference type="InterPro" id="IPR052337">
    <property type="entry name" value="SAT4-like"/>
</dbReference>
<keyword evidence="10 15" id="KW-0472">Membrane</keyword>
<proteinExistence type="inferred from homology"/>
<evidence type="ECO:0000256" key="9">
    <source>
        <dbReference type="ARBA" id="ARBA00022989"/>
    </source>
</evidence>
<evidence type="ECO:0000256" key="1">
    <source>
        <dbReference type="ARBA" id="ARBA00004141"/>
    </source>
</evidence>
<comment type="subcellular location">
    <subcellularLocation>
        <location evidence="2">Membrane</location>
        <topology evidence="2">Lipid-anchor</topology>
        <topology evidence="2">GPI-anchor</topology>
    </subcellularLocation>
    <subcellularLocation>
        <location evidence="1">Membrane</location>
        <topology evidence="1">Multi-pass membrane protein</topology>
    </subcellularLocation>
    <subcellularLocation>
        <location evidence="3">Secreted</location>
    </subcellularLocation>
</comment>